<dbReference type="AlphaFoldDB" id="A0A7I9YHQ6"/>
<dbReference type="Proteomes" id="UP000465360">
    <property type="component" value="Unassembled WGS sequence"/>
</dbReference>
<dbReference type="Pfam" id="PF03793">
    <property type="entry name" value="PASTA"/>
    <property type="match status" value="1"/>
</dbReference>
<protein>
    <recommendedName>
        <fullName evidence="1">PASTA domain-containing protein</fullName>
    </recommendedName>
</protein>
<gene>
    <name evidence="2" type="ORF">MBOU_01140</name>
</gene>
<dbReference type="EMBL" id="BLKZ01000001">
    <property type="protein sequence ID" value="GFG88072.1"/>
    <property type="molecule type" value="Genomic_DNA"/>
</dbReference>
<evidence type="ECO:0000313" key="2">
    <source>
        <dbReference type="EMBL" id="GFG88072.1"/>
    </source>
</evidence>
<reference evidence="2 3" key="1">
    <citation type="journal article" date="2019" name="Emerg. Microbes Infect.">
        <title>Comprehensive subspecies identification of 175 nontuberculous mycobacteria species based on 7547 genomic profiles.</title>
        <authorList>
            <person name="Matsumoto Y."/>
            <person name="Kinjo T."/>
            <person name="Motooka D."/>
            <person name="Nabeya D."/>
            <person name="Jung N."/>
            <person name="Uechi K."/>
            <person name="Horii T."/>
            <person name="Iida T."/>
            <person name="Fujita J."/>
            <person name="Nakamura S."/>
        </authorList>
    </citation>
    <scope>NUCLEOTIDE SEQUENCE [LARGE SCALE GENOMIC DNA]</scope>
    <source>
        <strain evidence="2 3">JCM 30725</strain>
    </source>
</reference>
<accession>A0A7I9YHQ6</accession>
<dbReference type="InterPro" id="IPR005543">
    <property type="entry name" value="PASTA_dom"/>
</dbReference>
<sequence length="79" mass="8640">MSPQRPPTRITVPDLCGKDGDTVRKTLQRMGFTDVSMSSTNPAYRVVMLESCWTAVGIEPPPGSVVSSDDPVVVRVYKE</sequence>
<proteinExistence type="predicted"/>
<organism evidence="2 3">
    <name type="scientific">Mycobacterium bourgelatii</name>
    <dbReference type="NCBI Taxonomy" id="1273442"/>
    <lineage>
        <taxon>Bacteria</taxon>
        <taxon>Bacillati</taxon>
        <taxon>Actinomycetota</taxon>
        <taxon>Actinomycetes</taxon>
        <taxon>Mycobacteriales</taxon>
        <taxon>Mycobacteriaceae</taxon>
        <taxon>Mycobacterium</taxon>
    </lineage>
</organism>
<dbReference type="RefSeq" id="WP_163706637.1">
    <property type="nucleotide sequence ID" value="NZ_BLKZ01000001.1"/>
</dbReference>
<comment type="caution">
    <text evidence="2">The sequence shown here is derived from an EMBL/GenBank/DDBJ whole genome shotgun (WGS) entry which is preliminary data.</text>
</comment>
<dbReference type="PROSITE" id="PS51178">
    <property type="entry name" value="PASTA"/>
    <property type="match status" value="1"/>
</dbReference>
<feature type="domain" description="PASTA" evidence="1">
    <location>
        <begin position="5"/>
        <end position="78"/>
    </location>
</feature>
<evidence type="ECO:0000259" key="1">
    <source>
        <dbReference type="PROSITE" id="PS51178"/>
    </source>
</evidence>
<name>A0A7I9YHQ6_MYCBU</name>
<evidence type="ECO:0000313" key="3">
    <source>
        <dbReference type="Proteomes" id="UP000465360"/>
    </source>
</evidence>
<dbReference type="Gene3D" id="3.30.10.20">
    <property type="match status" value="1"/>
</dbReference>
<keyword evidence="3" id="KW-1185">Reference proteome</keyword>